<proteinExistence type="predicted"/>
<gene>
    <name evidence="1" type="ORF">SDC9_175785</name>
</gene>
<dbReference type="EMBL" id="VSSQ01078600">
    <property type="protein sequence ID" value="MPN28344.1"/>
    <property type="molecule type" value="Genomic_DNA"/>
</dbReference>
<sequence>MAPTRTSSTILFSPALPANTLEGIISVISMTWKVDIWGISGIPPMTVIPLLSRKSLSLLPSHLLITTPLSSRPLFSHISLKRKADSRDCWVVEDTSTMGASTALAMSKLDMPQEYPLARFLLPSTIMNSLPSLTSSYPFTM</sequence>
<organism evidence="1">
    <name type="scientific">bioreactor metagenome</name>
    <dbReference type="NCBI Taxonomy" id="1076179"/>
    <lineage>
        <taxon>unclassified sequences</taxon>
        <taxon>metagenomes</taxon>
        <taxon>ecological metagenomes</taxon>
    </lineage>
</organism>
<reference evidence="1" key="1">
    <citation type="submission" date="2019-08" db="EMBL/GenBank/DDBJ databases">
        <authorList>
            <person name="Kucharzyk K."/>
            <person name="Murdoch R.W."/>
            <person name="Higgins S."/>
            <person name="Loffler F."/>
        </authorList>
    </citation>
    <scope>NUCLEOTIDE SEQUENCE</scope>
</reference>
<name>A0A645GWD8_9ZZZZ</name>
<protein>
    <submittedName>
        <fullName evidence="1">Uncharacterized protein</fullName>
    </submittedName>
</protein>
<accession>A0A645GWD8</accession>
<evidence type="ECO:0000313" key="1">
    <source>
        <dbReference type="EMBL" id="MPN28344.1"/>
    </source>
</evidence>
<comment type="caution">
    <text evidence="1">The sequence shown here is derived from an EMBL/GenBank/DDBJ whole genome shotgun (WGS) entry which is preliminary data.</text>
</comment>
<dbReference type="AlphaFoldDB" id="A0A645GWD8"/>